<dbReference type="GeneID" id="59372079"/>
<evidence type="ECO:0000256" key="9">
    <source>
        <dbReference type="SAM" id="MobiDB-lite"/>
    </source>
</evidence>
<dbReference type="InterPro" id="IPR013734">
    <property type="entry name" value="TF_Nrm1/Whi5"/>
</dbReference>
<proteinExistence type="inferred from homology"/>
<evidence type="ECO:0000256" key="3">
    <source>
        <dbReference type="ARBA" id="ARBA00006922"/>
    </source>
</evidence>
<dbReference type="GO" id="GO:0005634">
    <property type="term" value="C:nucleus"/>
    <property type="evidence" value="ECO:0007669"/>
    <property type="project" value="UniProtKB-SubCell"/>
</dbReference>
<keyword evidence="8" id="KW-0539">Nucleus</keyword>
<dbReference type="RefSeq" id="XP_036626501.1">
    <property type="nucleotide sequence ID" value="XM_036771880.1"/>
</dbReference>
<accession>A0A8H7DMX1</accession>
<keyword evidence="7" id="KW-0804">Transcription</keyword>
<feature type="compositionally biased region" description="Low complexity" evidence="9">
    <location>
        <begin position="246"/>
        <end position="267"/>
    </location>
</feature>
<comment type="subcellular location">
    <subcellularLocation>
        <location evidence="2">Cytoplasm</location>
    </subcellularLocation>
    <subcellularLocation>
        <location evidence="1">Nucleus</location>
    </subcellularLocation>
</comment>
<feature type="compositionally biased region" description="Low complexity" evidence="9">
    <location>
        <begin position="152"/>
        <end position="169"/>
    </location>
</feature>
<dbReference type="EMBL" id="JACETU010000010">
    <property type="protein sequence ID" value="KAF7419647.1"/>
    <property type="molecule type" value="Genomic_DNA"/>
</dbReference>
<dbReference type="VEuPathDB" id="FungiDB:PC9H_002238"/>
<evidence type="ECO:0000313" key="10">
    <source>
        <dbReference type="EMBL" id="KAF7419647.1"/>
    </source>
</evidence>
<feature type="region of interest" description="Disordered" evidence="9">
    <location>
        <begin position="144"/>
        <end position="207"/>
    </location>
</feature>
<gene>
    <name evidence="10" type="ORF">PC9H_002238</name>
</gene>
<evidence type="ECO:0000256" key="1">
    <source>
        <dbReference type="ARBA" id="ARBA00004123"/>
    </source>
</evidence>
<dbReference type="Pfam" id="PF08528">
    <property type="entry name" value="Whi5"/>
    <property type="match status" value="1"/>
</dbReference>
<sequence>MVSSPSPAMQVIEAEKKRKFTLERAKANHLSRQLQLRLQYAKLKVDHGWQKQSLNEVENLYFRHSHLHGHKSQASAAPLVATTTSQNTSAVGGTTQSSLSFKLGSSFSMNSLREDDTPILERSMTHLNESAGDIYVEQSTTRVDSAPFAGRSSQPSTSKTSQSLKSQPTELISSQAPSNPHSSAPWPSPPLASSAPLPSSSSSSTASSSLYYRSSASTISSTQSNPAENRRFSNTSLTYDSFWSSLGSTSSAEAGASTSMSRTSASRDVNGKPGPAAGTTNIQGGYRPSKGSRHPQDKES</sequence>
<keyword evidence="5" id="KW-0678">Repressor</keyword>
<protein>
    <submittedName>
        <fullName evidence="10">Uncharacterized protein</fullName>
    </submittedName>
</protein>
<name>A0A8H7DMX1_PLEOS</name>
<organism evidence="10 11">
    <name type="scientific">Pleurotus ostreatus</name>
    <name type="common">Oyster mushroom</name>
    <name type="synonym">White-rot fungus</name>
    <dbReference type="NCBI Taxonomy" id="5322"/>
    <lineage>
        <taxon>Eukaryota</taxon>
        <taxon>Fungi</taxon>
        <taxon>Dikarya</taxon>
        <taxon>Basidiomycota</taxon>
        <taxon>Agaricomycotina</taxon>
        <taxon>Agaricomycetes</taxon>
        <taxon>Agaricomycetidae</taxon>
        <taxon>Agaricales</taxon>
        <taxon>Pleurotineae</taxon>
        <taxon>Pleurotaceae</taxon>
        <taxon>Pleurotus</taxon>
    </lineage>
</organism>
<evidence type="ECO:0000256" key="4">
    <source>
        <dbReference type="ARBA" id="ARBA00022490"/>
    </source>
</evidence>
<reference evidence="10" key="1">
    <citation type="submission" date="2019-07" db="EMBL/GenBank/DDBJ databases">
        <authorList>
            <person name="Palmer J.M."/>
        </authorList>
    </citation>
    <scope>NUCLEOTIDE SEQUENCE</scope>
    <source>
        <strain evidence="10">PC9</strain>
    </source>
</reference>
<evidence type="ECO:0000256" key="8">
    <source>
        <dbReference type="ARBA" id="ARBA00023242"/>
    </source>
</evidence>
<keyword evidence="11" id="KW-1185">Reference proteome</keyword>
<keyword evidence="6" id="KW-0805">Transcription regulation</keyword>
<dbReference type="AlphaFoldDB" id="A0A8H7DMX1"/>
<comment type="similarity">
    <text evidence="3">Belongs to the WHI5/NRM1 family.</text>
</comment>
<keyword evidence="4" id="KW-0963">Cytoplasm</keyword>
<comment type="caution">
    <text evidence="10">The sequence shown here is derived from an EMBL/GenBank/DDBJ whole genome shotgun (WGS) entry which is preliminary data.</text>
</comment>
<evidence type="ECO:0000256" key="7">
    <source>
        <dbReference type="ARBA" id="ARBA00023163"/>
    </source>
</evidence>
<evidence type="ECO:0000313" key="11">
    <source>
        <dbReference type="Proteomes" id="UP000623687"/>
    </source>
</evidence>
<evidence type="ECO:0000256" key="5">
    <source>
        <dbReference type="ARBA" id="ARBA00022491"/>
    </source>
</evidence>
<dbReference type="GO" id="GO:0005737">
    <property type="term" value="C:cytoplasm"/>
    <property type="evidence" value="ECO:0007669"/>
    <property type="project" value="UniProtKB-SubCell"/>
</dbReference>
<dbReference type="OrthoDB" id="2359117at2759"/>
<dbReference type="Proteomes" id="UP000623687">
    <property type="component" value="Unassembled WGS sequence"/>
</dbReference>
<feature type="compositionally biased region" description="Low complexity" evidence="9">
    <location>
        <begin position="176"/>
        <end position="207"/>
    </location>
</feature>
<evidence type="ECO:0000256" key="2">
    <source>
        <dbReference type="ARBA" id="ARBA00004496"/>
    </source>
</evidence>
<evidence type="ECO:0000256" key="6">
    <source>
        <dbReference type="ARBA" id="ARBA00023015"/>
    </source>
</evidence>
<feature type="region of interest" description="Disordered" evidence="9">
    <location>
        <begin position="246"/>
        <end position="300"/>
    </location>
</feature>